<dbReference type="Pfam" id="PF24842">
    <property type="entry name" value="UFD1_N2"/>
    <property type="match status" value="1"/>
</dbReference>
<dbReference type="EMBL" id="CAKKNE010000002">
    <property type="protein sequence ID" value="CAH0367909.1"/>
    <property type="molecule type" value="Genomic_DNA"/>
</dbReference>
<dbReference type="Gene3D" id="2.40.40.50">
    <property type="entry name" value="Ubiquitin fusion degradation protein UFD1, N-terminal domain"/>
    <property type="match status" value="1"/>
</dbReference>
<feature type="domain" description="Ubiquitin fusion degradation protein UFD1 N-terminal subdomain 2" evidence="5">
    <location>
        <begin position="103"/>
        <end position="178"/>
    </location>
</feature>
<reference evidence="6" key="1">
    <citation type="submission" date="2021-01" db="EMBL/GenBank/DDBJ databases">
        <authorList>
            <person name="Corre E."/>
            <person name="Pelletier E."/>
            <person name="Niang G."/>
            <person name="Scheremetjew M."/>
            <person name="Finn R."/>
            <person name="Kale V."/>
            <person name="Holt S."/>
            <person name="Cochrane G."/>
            <person name="Meng A."/>
            <person name="Brown T."/>
            <person name="Cohen L."/>
        </authorList>
    </citation>
    <scope>NUCLEOTIDE SEQUENCE</scope>
    <source>
        <strain evidence="6">CCMP1756</strain>
    </source>
</reference>
<evidence type="ECO:0000313" key="6">
    <source>
        <dbReference type="EMBL" id="CAE0702185.1"/>
    </source>
</evidence>
<evidence type="ECO:0000256" key="3">
    <source>
        <dbReference type="SAM" id="MobiDB-lite"/>
    </source>
</evidence>
<comment type="similarity">
    <text evidence="1">Belongs to the UFD1 family.</text>
</comment>
<dbReference type="GO" id="GO:0034098">
    <property type="term" value="C:VCP-NPL4-UFD1 AAA ATPase complex"/>
    <property type="evidence" value="ECO:0007669"/>
    <property type="project" value="TreeGrafter"/>
</dbReference>
<dbReference type="InterPro" id="IPR055418">
    <property type="entry name" value="UFD1_N2"/>
</dbReference>
<feature type="region of interest" description="Disordered" evidence="3">
    <location>
        <begin position="187"/>
        <end position="306"/>
    </location>
</feature>
<feature type="domain" description="Ubiquitin fusion degradation protein UFD1 N-terminal subdomain 1" evidence="4">
    <location>
        <begin position="8"/>
        <end position="102"/>
    </location>
</feature>
<dbReference type="GO" id="GO:0006511">
    <property type="term" value="P:ubiquitin-dependent protein catabolic process"/>
    <property type="evidence" value="ECO:0007669"/>
    <property type="project" value="InterPro"/>
</dbReference>
<dbReference type="OrthoDB" id="422728at2759"/>
<gene>
    <name evidence="6" type="ORF">PCAL00307_LOCUS17630</name>
    <name evidence="7" type="ORF">PECAL_2P09520</name>
</gene>
<evidence type="ECO:0000259" key="4">
    <source>
        <dbReference type="Pfam" id="PF03152"/>
    </source>
</evidence>
<feature type="compositionally biased region" description="Basic and acidic residues" evidence="3">
    <location>
        <begin position="206"/>
        <end position="217"/>
    </location>
</feature>
<proteinExistence type="inferred from homology"/>
<dbReference type="InterPro" id="IPR004854">
    <property type="entry name" value="Ufd1-like"/>
</dbReference>
<dbReference type="InterPro" id="IPR042299">
    <property type="entry name" value="Ufd1-like_Nn"/>
</dbReference>
<dbReference type="Gene3D" id="3.10.330.10">
    <property type="match status" value="1"/>
</dbReference>
<dbReference type="AlphaFoldDB" id="A0A7S4A370"/>
<feature type="compositionally biased region" description="Low complexity" evidence="3">
    <location>
        <begin position="283"/>
        <end position="297"/>
    </location>
</feature>
<accession>A0A7S4A370</accession>
<protein>
    <recommendedName>
        <fullName evidence="9">Ubiquitin fusion degradation protein UFD1</fullName>
    </recommendedName>
</protein>
<dbReference type="GO" id="GO:0031593">
    <property type="term" value="F:polyubiquitin modification-dependent protein binding"/>
    <property type="evidence" value="ECO:0007669"/>
    <property type="project" value="TreeGrafter"/>
</dbReference>
<dbReference type="GO" id="GO:0036503">
    <property type="term" value="P:ERAD pathway"/>
    <property type="evidence" value="ECO:0007669"/>
    <property type="project" value="TreeGrafter"/>
</dbReference>
<keyword evidence="2" id="KW-0833">Ubl conjugation pathway</keyword>
<keyword evidence="8" id="KW-1185">Reference proteome</keyword>
<dbReference type="InterPro" id="IPR055417">
    <property type="entry name" value="UFD1_N1"/>
</dbReference>
<evidence type="ECO:0000259" key="5">
    <source>
        <dbReference type="Pfam" id="PF24842"/>
    </source>
</evidence>
<evidence type="ECO:0000256" key="2">
    <source>
        <dbReference type="ARBA" id="ARBA00022786"/>
    </source>
</evidence>
<dbReference type="PANTHER" id="PTHR12555">
    <property type="entry name" value="UBIQUITIN FUSION DEGRADATON PROTEIN 1"/>
    <property type="match status" value="1"/>
</dbReference>
<dbReference type="PANTHER" id="PTHR12555:SF13">
    <property type="entry name" value="UBIQUITIN RECOGNITION FACTOR IN ER-ASSOCIATED DEGRADATION PROTEIN 1"/>
    <property type="match status" value="1"/>
</dbReference>
<dbReference type="Pfam" id="PF03152">
    <property type="entry name" value="UFD1_N1"/>
    <property type="match status" value="1"/>
</dbReference>
<feature type="compositionally biased region" description="Polar residues" evidence="3">
    <location>
        <begin position="251"/>
        <end position="267"/>
    </location>
</feature>
<sequence>MFGHTEPFDEQYHCYSGAFADKPQLEGGDKILLPASAFEQLARLQISYPMLFELRTQSGKRTHCGVLEFTAAEGNVYLPHWMMNNLLLEEGSVLSVRNVSLPKAKFVKFKPQHVDFLDISNPRAVLEKQLRMFSCVTVGDQICLPYNNRRYYLEVQEVKPRDAACIIECDCNVDFDAPVGYKEPDYKAQAQAPKANVPAPQKAKSQAREEEENKPTESFKAFAGGGQRLDGKELKATQASQLEAMPKPPTASEQSKAWASSGQTVASGSVEAAAPAKKKPAFRRPATNKWAKTNKAAFSGSGNSLK</sequence>
<name>A0A7S4A370_9STRA</name>
<organism evidence="6">
    <name type="scientific">Pelagomonas calceolata</name>
    <dbReference type="NCBI Taxonomy" id="35677"/>
    <lineage>
        <taxon>Eukaryota</taxon>
        <taxon>Sar</taxon>
        <taxon>Stramenopiles</taxon>
        <taxon>Ochrophyta</taxon>
        <taxon>Pelagophyceae</taxon>
        <taxon>Pelagomonadales</taxon>
        <taxon>Pelagomonadaceae</taxon>
        <taxon>Pelagomonas</taxon>
    </lineage>
</organism>
<evidence type="ECO:0000313" key="8">
    <source>
        <dbReference type="Proteomes" id="UP000789595"/>
    </source>
</evidence>
<evidence type="ECO:0000313" key="7">
    <source>
        <dbReference type="EMBL" id="CAH0367909.1"/>
    </source>
</evidence>
<dbReference type="EMBL" id="HBIW01020485">
    <property type="protein sequence ID" value="CAE0702185.1"/>
    <property type="molecule type" value="Transcribed_RNA"/>
</dbReference>
<evidence type="ECO:0000256" key="1">
    <source>
        <dbReference type="ARBA" id="ARBA00006043"/>
    </source>
</evidence>
<reference evidence="7" key="2">
    <citation type="submission" date="2021-11" db="EMBL/GenBank/DDBJ databases">
        <authorList>
            <consortium name="Genoscope - CEA"/>
            <person name="William W."/>
        </authorList>
    </citation>
    <scope>NUCLEOTIDE SEQUENCE</scope>
</reference>
<dbReference type="Proteomes" id="UP000789595">
    <property type="component" value="Unassembled WGS sequence"/>
</dbReference>
<evidence type="ECO:0008006" key="9">
    <source>
        <dbReference type="Google" id="ProtNLM"/>
    </source>
</evidence>